<evidence type="ECO:0000313" key="10">
    <source>
        <dbReference type="Proteomes" id="UP000039324"/>
    </source>
</evidence>
<organism evidence="8 10">
    <name type="scientific">Plasmodiophora brassicae</name>
    <name type="common">Clubroot disease agent</name>
    <dbReference type="NCBI Taxonomy" id="37360"/>
    <lineage>
        <taxon>Eukaryota</taxon>
        <taxon>Sar</taxon>
        <taxon>Rhizaria</taxon>
        <taxon>Endomyxa</taxon>
        <taxon>Phytomyxea</taxon>
        <taxon>Plasmodiophorida</taxon>
        <taxon>Plasmodiophoridae</taxon>
        <taxon>Plasmodiophora</taxon>
    </lineage>
</organism>
<dbReference type="InterPro" id="IPR036570">
    <property type="entry name" value="HORMA_dom_sf"/>
</dbReference>
<dbReference type="SUPFAM" id="SSF56019">
    <property type="entry name" value="The spindle assembly checkpoint protein mad2"/>
    <property type="match status" value="1"/>
</dbReference>
<dbReference type="PANTHER" id="PTHR48225:SF7">
    <property type="entry name" value="MEIOSIS-SPECIFIC PROTEIN HOP1"/>
    <property type="match status" value="1"/>
</dbReference>
<sequence length="615" mass="67866">MDGSVILDLGVLVKEGVGGGHMATSMRQKVEEQISFRQSTNLVKNLLRCGLSCIAYTRALFPEPCFKRQRIQDVIVHTLQPDQPEPRRMIDWIDQGCLPSLEKRYLEEAVFTIYGMFQQEGSNPGFHLIETYNFQIRYHDNDVVMTRKSDGVEVSQSVPTKDDISQMMRSMIRSLIAMAGTLPPLPEERAFSMKLLYRDDVTPEDYEPEHFRRATSQQELRFFSRPHVTTLGAMATSFHELKLQLRNVDVNEEMAFVSIHSSGCQDQAATYAAYGACVEDINSVTLSDHIQASPSSLHWDNSANGCASSNDDESTISTGRRRAMRHRRSGRTGTSCPVIVEESAGDADVDIGRLNLANSSQSSERWRSSAPNETKGAKVKPSRVPQGVEESCLPVVGKTVASAGDDSGSASLPTEPLLPLETAKQILCSIRKRHLRRVPPQIASFPDIAQKTAVLIELHKSDERPSMDALLLELQILITLHSPISPHNLLEHFRGTHLDKSVIERHCKAANGIRIGGPRPDVNPHHTSDDETVDTATGGYGGGQPLSHQATTCTELPNVIQVHLSRNAISMSQSDAGLSQISDRSEIGSAMPNAAKRKISSSDRIIQRPCKRSCT</sequence>
<dbReference type="OrthoDB" id="1928087at2759"/>
<dbReference type="InterPro" id="IPR051294">
    <property type="entry name" value="HORMA_MeioticProgression"/>
</dbReference>
<evidence type="ECO:0000259" key="7">
    <source>
        <dbReference type="PROSITE" id="PS50815"/>
    </source>
</evidence>
<feature type="domain" description="HORMA" evidence="7">
    <location>
        <begin position="37"/>
        <end position="245"/>
    </location>
</feature>
<dbReference type="EMBL" id="CDSF01000101">
    <property type="protein sequence ID" value="CEP00490.1"/>
    <property type="molecule type" value="Genomic_DNA"/>
</dbReference>
<dbReference type="AlphaFoldDB" id="A0A0G4IYS9"/>
<dbReference type="GO" id="GO:0005694">
    <property type="term" value="C:chromosome"/>
    <property type="evidence" value="ECO:0007669"/>
    <property type="project" value="UniProtKB-SubCell"/>
</dbReference>
<gene>
    <name evidence="8" type="ORF">PBRA_001543</name>
    <name evidence="9" type="ORF">PLBR_LOCUS1225</name>
</gene>
<keyword evidence="10" id="KW-1185">Reference proteome</keyword>
<dbReference type="PROSITE" id="PS50815">
    <property type="entry name" value="HORMA"/>
    <property type="match status" value="1"/>
</dbReference>
<keyword evidence="4" id="KW-0539">Nucleus</keyword>
<evidence type="ECO:0000256" key="5">
    <source>
        <dbReference type="ARBA" id="ARBA00023254"/>
    </source>
</evidence>
<keyword evidence="5" id="KW-0469">Meiosis</keyword>
<keyword evidence="9" id="KW-0496">Mitochondrion</keyword>
<keyword evidence="3" id="KW-0158">Chromosome</keyword>
<feature type="region of interest" description="Disordered" evidence="6">
    <location>
        <begin position="298"/>
        <end position="333"/>
    </location>
</feature>
<evidence type="ECO:0000256" key="1">
    <source>
        <dbReference type="ARBA" id="ARBA00004123"/>
    </source>
</evidence>
<dbReference type="PANTHER" id="PTHR48225">
    <property type="entry name" value="HORMA DOMAIN-CONTAINING PROTEIN 1"/>
    <property type="match status" value="1"/>
</dbReference>
<feature type="region of interest" description="Disordered" evidence="6">
    <location>
        <begin position="589"/>
        <end position="615"/>
    </location>
</feature>
<dbReference type="GO" id="GO:0005634">
    <property type="term" value="C:nucleus"/>
    <property type="evidence" value="ECO:0007669"/>
    <property type="project" value="UniProtKB-SubCell"/>
</dbReference>
<feature type="compositionally biased region" description="Polar residues" evidence="6">
    <location>
        <begin position="298"/>
        <end position="309"/>
    </location>
</feature>
<dbReference type="STRING" id="37360.A0A0G4IYS9"/>
<feature type="region of interest" description="Disordered" evidence="6">
    <location>
        <begin position="513"/>
        <end position="542"/>
    </location>
</feature>
<evidence type="ECO:0000313" key="11">
    <source>
        <dbReference type="Proteomes" id="UP000290189"/>
    </source>
</evidence>
<dbReference type="Proteomes" id="UP000039324">
    <property type="component" value="Unassembled WGS sequence"/>
</dbReference>
<dbReference type="GO" id="GO:0051321">
    <property type="term" value="P:meiotic cell cycle"/>
    <property type="evidence" value="ECO:0007669"/>
    <property type="project" value="UniProtKB-KW"/>
</dbReference>
<evidence type="ECO:0000256" key="4">
    <source>
        <dbReference type="ARBA" id="ARBA00023242"/>
    </source>
</evidence>
<evidence type="ECO:0000256" key="6">
    <source>
        <dbReference type="SAM" id="MobiDB-lite"/>
    </source>
</evidence>
<proteinExistence type="predicted"/>
<feature type="compositionally biased region" description="Basic residues" evidence="6">
    <location>
        <begin position="319"/>
        <end position="330"/>
    </location>
</feature>
<evidence type="ECO:0000313" key="9">
    <source>
        <dbReference type="EMBL" id="SPQ94010.1"/>
    </source>
</evidence>
<accession>A0A0G4IYS9</accession>
<name>A0A0G4IYS9_PLABS</name>
<feature type="region of interest" description="Disordered" evidence="6">
    <location>
        <begin position="358"/>
        <end position="386"/>
    </location>
</feature>
<dbReference type="Pfam" id="PF02301">
    <property type="entry name" value="HORMA"/>
    <property type="match status" value="1"/>
</dbReference>
<dbReference type="Proteomes" id="UP000290189">
    <property type="component" value="Unassembled WGS sequence"/>
</dbReference>
<geneLocation type="mitochondrion" evidence="9"/>
<reference evidence="8 10" key="1">
    <citation type="submission" date="2015-02" db="EMBL/GenBank/DDBJ databases">
        <authorList>
            <person name="Chooi Y.-H."/>
        </authorList>
    </citation>
    <scope>NUCLEOTIDE SEQUENCE [LARGE SCALE GENOMIC DNA]</scope>
    <source>
        <strain evidence="8">E3</strain>
    </source>
</reference>
<dbReference type="InterPro" id="IPR003511">
    <property type="entry name" value="HORMA_dom"/>
</dbReference>
<reference evidence="9 11" key="2">
    <citation type="submission" date="2018-03" db="EMBL/GenBank/DDBJ databases">
        <authorList>
            <person name="Fogelqvist J."/>
        </authorList>
    </citation>
    <scope>NUCLEOTIDE SEQUENCE [LARGE SCALE GENOMIC DNA]</scope>
</reference>
<evidence type="ECO:0000313" key="8">
    <source>
        <dbReference type="EMBL" id="CEP00490.1"/>
    </source>
</evidence>
<evidence type="ECO:0000256" key="3">
    <source>
        <dbReference type="ARBA" id="ARBA00022454"/>
    </source>
</evidence>
<comment type="subcellular location">
    <subcellularLocation>
        <location evidence="2">Chromosome</location>
    </subcellularLocation>
    <subcellularLocation>
        <location evidence="1">Nucleus</location>
    </subcellularLocation>
</comment>
<dbReference type="EMBL" id="OVEO01000002">
    <property type="protein sequence ID" value="SPQ94010.1"/>
    <property type="molecule type" value="Genomic_DNA"/>
</dbReference>
<protein>
    <recommendedName>
        <fullName evidence="7">HORMA domain-containing protein</fullName>
    </recommendedName>
</protein>
<dbReference type="Gene3D" id="3.30.900.10">
    <property type="entry name" value="HORMA domain"/>
    <property type="match status" value="1"/>
</dbReference>
<evidence type="ECO:0000256" key="2">
    <source>
        <dbReference type="ARBA" id="ARBA00004286"/>
    </source>
</evidence>